<dbReference type="RefSeq" id="WP_128227669.1">
    <property type="nucleotide sequence ID" value="NZ_SACR01000002.1"/>
</dbReference>
<dbReference type="EMBL" id="SACR01000002">
    <property type="protein sequence ID" value="RVU47202.1"/>
    <property type="molecule type" value="Genomic_DNA"/>
</dbReference>
<reference evidence="1 2" key="1">
    <citation type="submission" date="2019-01" db="EMBL/GenBank/DDBJ databases">
        <authorList>
            <person name="Chen W.-M."/>
        </authorList>
    </citation>
    <scope>NUCLEOTIDE SEQUENCE [LARGE SCALE GENOMIC DNA]</scope>
    <source>
        <strain evidence="1 2">KYPY4</strain>
    </source>
</reference>
<comment type="caution">
    <text evidence="1">The sequence shown here is derived from an EMBL/GenBank/DDBJ whole genome shotgun (WGS) entry which is preliminary data.</text>
</comment>
<keyword evidence="2" id="KW-1185">Reference proteome</keyword>
<sequence length="582" mass="63126">MPTWAASSCTSPALLTTPGRGTEECALTIHPHRGAEVKRQQWAALGLLCTGLASGTAWAQWPKTMDGFPALLQERLAPLERSLAGQGVVLAKACDPAEELERQAAALPKPAAEDLRQFCQLSSLKEAASKLKPTDPPPEAVMLKAARDAQAKVDKLRAKFQTAYERGDTGASVAIDLNDFSRVGTGADRATVSAEVRRWAQDAERLPRTFRKSLSAAQAEADKLVKAAITYLACEEPGRYACQQEPLVTGMIAKLAFDQHHDAADKADADLSTAAYGLAVIKQQPDIRPEQLPGAVAFRKLLDSNPDVKSYFGGDAVGITAGAQDSNLSFRYVWEGDGKWLGRLNRSSLVFSAPTNKDKSGVTRFADSTDALQNLASVKYGFQLTNMPFRFPAIGTLNDFGFSVAAAQDTRSHYLSDPATPVQVTKVEKSYVVVSLGVKWVFLANPTSDYKTLLVFGQESQRRYKNSDVQTRCPVDPTGTAATLVGCYTGSWGAPKRTYGRLVSLEIRQHMPAFDVGLRIKQDLETDKVDAEVPFYLFRTNDGSAKKNPFAAGIVISRSSGEAGLKWGVFVSAPLQFLRPDR</sequence>
<organism evidence="1 2">
    <name type="scientific">Rubrivivax rivuli</name>
    <dbReference type="NCBI Taxonomy" id="1862385"/>
    <lineage>
        <taxon>Bacteria</taxon>
        <taxon>Pseudomonadati</taxon>
        <taxon>Pseudomonadota</taxon>
        <taxon>Betaproteobacteria</taxon>
        <taxon>Burkholderiales</taxon>
        <taxon>Sphaerotilaceae</taxon>
        <taxon>Rubrivivax</taxon>
    </lineage>
</organism>
<name>A0A437RKL5_9BURK</name>
<proteinExistence type="predicted"/>
<accession>A0A437RKL5</accession>
<gene>
    <name evidence="1" type="ORF">EOE66_05445</name>
</gene>
<evidence type="ECO:0000313" key="2">
    <source>
        <dbReference type="Proteomes" id="UP000285575"/>
    </source>
</evidence>
<evidence type="ECO:0000313" key="1">
    <source>
        <dbReference type="EMBL" id="RVU47202.1"/>
    </source>
</evidence>
<dbReference type="Proteomes" id="UP000285575">
    <property type="component" value="Unassembled WGS sequence"/>
</dbReference>
<protein>
    <submittedName>
        <fullName evidence="1">Uncharacterized protein</fullName>
    </submittedName>
</protein>
<dbReference type="AlphaFoldDB" id="A0A437RKL5"/>